<dbReference type="GO" id="GO:0050661">
    <property type="term" value="F:NADP binding"/>
    <property type="evidence" value="ECO:0007669"/>
    <property type="project" value="InterPro"/>
</dbReference>
<dbReference type="PROSITE" id="PS01223">
    <property type="entry name" value="PROA"/>
    <property type="match status" value="1"/>
</dbReference>
<dbReference type="NCBIfam" id="NF001221">
    <property type="entry name" value="PRK00197.1"/>
    <property type="match status" value="1"/>
</dbReference>
<evidence type="ECO:0000256" key="2">
    <source>
        <dbReference type="ARBA" id="ARBA00022605"/>
    </source>
</evidence>
<dbReference type="InterPro" id="IPR016162">
    <property type="entry name" value="Ald_DH_N"/>
</dbReference>
<dbReference type="GO" id="GO:0004350">
    <property type="term" value="F:glutamate-5-semialdehyde dehydrogenase activity"/>
    <property type="evidence" value="ECO:0007669"/>
    <property type="project" value="UniProtKB-UniRule"/>
</dbReference>
<name>A0A2I7N8Y7_9NEIS</name>
<keyword evidence="10" id="KW-1185">Reference proteome</keyword>
<evidence type="ECO:0000313" key="9">
    <source>
        <dbReference type="EMBL" id="AUR52695.1"/>
    </source>
</evidence>
<dbReference type="InterPro" id="IPR015590">
    <property type="entry name" value="Aldehyde_DH_dom"/>
</dbReference>
<dbReference type="PANTHER" id="PTHR11063:SF8">
    <property type="entry name" value="DELTA-1-PYRROLINE-5-CARBOXYLATE SYNTHASE"/>
    <property type="match status" value="1"/>
</dbReference>
<dbReference type="AlphaFoldDB" id="A0A2I7N8Y7"/>
<evidence type="ECO:0000256" key="4">
    <source>
        <dbReference type="ARBA" id="ARBA00022857"/>
    </source>
</evidence>
<dbReference type="Proteomes" id="UP000236655">
    <property type="component" value="Chromosome"/>
</dbReference>
<dbReference type="InterPro" id="IPR012134">
    <property type="entry name" value="Glu-5-SA_DH"/>
</dbReference>
<dbReference type="PANTHER" id="PTHR11063">
    <property type="entry name" value="GLUTAMATE SEMIALDEHYDE DEHYDROGENASE"/>
    <property type="match status" value="1"/>
</dbReference>
<sequence>MNNIADNFRKVREIGYETQDLTSELRNKVLLDLANLLEDKTNEIVKANQLDLDKMAKDDPKYDRLLLNQERIIGIATDLRKVSSLASPVGQILEEVSRSNGLYLKKIRVPLGVVAVIYEARPNVTIDVFALAFKTANAVVLKGGSEAQHSNQILVSLIHQSLIQSNIDPGLVYLMPPEREAVHDLLNAVGLIDVCIPRGSQGLIDFVRKNAKIPVIETGAGIVHTYFDKSGDVTKASKIIHNAKTRRVSVCNALDTLLIHQERLSDLAMLVSNLAEKNVEIYADTESYAVLDGKYPASLLKHATPESFGTEFLDYKLSIKSVPDLDSAIKHIMNHTSGHSEAIIAEDQVVIDRFLRIVDAAAVYVNASTAFTDGGEFGMGAEIGISTQKLHARGPMALPELTSYKWLIYGNGQIR</sequence>
<dbReference type="UniPathway" id="UPA00098">
    <property type="reaction ID" value="UER00360"/>
</dbReference>
<evidence type="ECO:0000256" key="1">
    <source>
        <dbReference type="ARBA" id="ARBA00004985"/>
    </source>
</evidence>
<proteinExistence type="inferred from homology"/>
<dbReference type="EC" id="1.2.1.41" evidence="7"/>
<dbReference type="GO" id="GO:0055129">
    <property type="term" value="P:L-proline biosynthetic process"/>
    <property type="evidence" value="ECO:0007669"/>
    <property type="project" value="UniProtKB-UniRule"/>
</dbReference>
<reference evidence="10" key="1">
    <citation type="submission" date="2017-11" db="EMBL/GenBank/DDBJ databases">
        <authorList>
            <person name="Chan K.G."/>
            <person name="Lee L.S."/>
        </authorList>
    </citation>
    <scope>NUCLEOTIDE SEQUENCE [LARGE SCALE GENOMIC DNA]</scope>
    <source>
        <strain evidence="10">DSM 100970</strain>
    </source>
</reference>
<comment type="catalytic activity">
    <reaction evidence="6 7">
        <text>L-glutamate 5-semialdehyde + phosphate + NADP(+) = L-glutamyl 5-phosphate + NADPH + H(+)</text>
        <dbReference type="Rhea" id="RHEA:19541"/>
        <dbReference type="ChEBI" id="CHEBI:15378"/>
        <dbReference type="ChEBI" id="CHEBI:43474"/>
        <dbReference type="ChEBI" id="CHEBI:57783"/>
        <dbReference type="ChEBI" id="CHEBI:58066"/>
        <dbReference type="ChEBI" id="CHEBI:58274"/>
        <dbReference type="ChEBI" id="CHEBI:58349"/>
        <dbReference type="EC" id="1.2.1.41"/>
    </reaction>
</comment>
<dbReference type="InterPro" id="IPR016161">
    <property type="entry name" value="Ald_DH/histidinol_DH"/>
</dbReference>
<dbReference type="EMBL" id="CP024847">
    <property type="protein sequence ID" value="AUR52695.1"/>
    <property type="molecule type" value="Genomic_DNA"/>
</dbReference>
<evidence type="ECO:0000313" key="10">
    <source>
        <dbReference type="Proteomes" id="UP000236655"/>
    </source>
</evidence>
<keyword evidence="2 7" id="KW-0028">Amino-acid biosynthesis</keyword>
<gene>
    <name evidence="7" type="primary">proA</name>
    <name evidence="9" type="ORF">CUN60_10435</name>
</gene>
<evidence type="ECO:0000256" key="5">
    <source>
        <dbReference type="ARBA" id="ARBA00023002"/>
    </source>
</evidence>
<comment type="subcellular location">
    <subcellularLocation>
        <location evidence="7">Cytoplasm</location>
    </subcellularLocation>
</comment>
<keyword evidence="7" id="KW-0963">Cytoplasm</keyword>
<protein>
    <recommendedName>
        <fullName evidence="7">Gamma-glutamyl phosphate reductase</fullName>
        <shortName evidence="7">GPR</shortName>
        <ecNumber evidence="7">1.2.1.41</ecNumber>
    </recommendedName>
    <alternativeName>
        <fullName evidence="7">Glutamate-5-semialdehyde dehydrogenase</fullName>
    </alternativeName>
    <alternativeName>
        <fullName evidence="7">Glutamyl-gamma-semialdehyde dehydrogenase</fullName>
        <shortName evidence="7">GSA dehydrogenase</shortName>
    </alternativeName>
</protein>
<dbReference type="Pfam" id="PF00171">
    <property type="entry name" value="Aldedh"/>
    <property type="match status" value="1"/>
</dbReference>
<keyword evidence="4 7" id="KW-0521">NADP</keyword>
<accession>A0A2I7N8Y7</accession>
<dbReference type="CDD" id="cd07079">
    <property type="entry name" value="ALDH_F18-19_ProA-GPR"/>
    <property type="match status" value="1"/>
</dbReference>
<evidence type="ECO:0000256" key="3">
    <source>
        <dbReference type="ARBA" id="ARBA00022650"/>
    </source>
</evidence>
<dbReference type="GO" id="GO:0005737">
    <property type="term" value="C:cytoplasm"/>
    <property type="evidence" value="ECO:0007669"/>
    <property type="project" value="UniProtKB-SubCell"/>
</dbReference>
<dbReference type="InterPro" id="IPR016163">
    <property type="entry name" value="Ald_DH_C"/>
</dbReference>
<organism evidence="9 10">
    <name type="scientific">Aquella oligotrophica</name>
    <dbReference type="NCBI Taxonomy" id="2067065"/>
    <lineage>
        <taxon>Bacteria</taxon>
        <taxon>Pseudomonadati</taxon>
        <taxon>Pseudomonadota</taxon>
        <taxon>Betaproteobacteria</taxon>
        <taxon>Neisseriales</taxon>
        <taxon>Neisseriaceae</taxon>
        <taxon>Aquella</taxon>
    </lineage>
</organism>
<feature type="domain" description="Aldehyde dehydrogenase" evidence="8">
    <location>
        <begin position="19"/>
        <end position="270"/>
    </location>
</feature>
<evidence type="ECO:0000256" key="6">
    <source>
        <dbReference type="ARBA" id="ARBA00049024"/>
    </source>
</evidence>
<dbReference type="InterPro" id="IPR020593">
    <property type="entry name" value="G-glutamylP_reductase_CS"/>
</dbReference>
<dbReference type="InterPro" id="IPR000965">
    <property type="entry name" value="GPR_dom"/>
</dbReference>
<comment type="similarity">
    <text evidence="7">Belongs to the gamma-glutamyl phosphate reductase family.</text>
</comment>
<dbReference type="RefSeq" id="WP_102951983.1">
    <property type="nucleotide sequence ID" value="NZ_CP024847.1"/>
</dbReference>
<dbReference type="PIRSF" id="PIRSF000151">
    <property type="entry name" value="GPR"/>
    <property type="match status" value="1"/>
</dbReference>
<keyword evidence="5 7" id="KW-0560">Oxidoreductase</keyword>
<comment type="pathway">
    <text evidence="1 7">Amino-acid biosynthesis; L-proline biosynthesis; L-glutamate 5-semialdehyde from L-glutamate: step 2/2.</text>
</comment>
<dbReference type="Gene3D" id="3.40.309.10">
    <property type="entry name" value="Aldehyde Dehydrogenase, Chain A, domain 2"/>
    <property type="match status" value="1"/>
</dbReference>
<dbReference type="NCBIfam" id="TIGR00407">
    <property type="entry name" value="proA"/>
    <property type="match status" value="1"/>
</dbReference>
<comment type="function">
    <text evidence="7">Catalyzes the NADPH-dependent reduction of L-glutamate 5-phosphate into L-glutamate 5-semialdehyde and phosphate. The product spontaneously undergoes cyclization to form 1-pyrroline-5-carboxylate.</text>
</comment>
<evidence type="ECO:0000256" key="7">
    <source>
        <dbReference type="HAMAP-Rule" id="MF_00412"/>
    </source>
</evidence>
<dbReference type="HAMAP" id="MF_00412">
    <property type="entry name" value="ProA"/>
    <property type="match status" value="1"/>
</dbReference>
<dbReference type="OrthoDB" id="9809970at2"/>
<dbReference type="Gene3D" id="3.40.605.10">
    <property type="entry name" value="Aldehyde Dehydrogenase, Chain A, domain 1"/>
    <property type="match status" value="1"/>
</dbReference>
<dbReference type="SUPFAM" id="SSF53720">
    <property type="entry name" value="ALDH-like"/>
    <property type="match status" value="1"/>
</dbReference>
<dbReference type="KEGG" id="nba:CUN60_10435"/>
<evidence type="ECO:0000259" key="8">
    <source>
        <dbReference type="Pfam" id="PF00171"/>
    </source>
</evidence>
<keyword evidence="3 7" id="KW-0641">Proline biosynthesis</keyword>